<evidence type="ECO:0000256" key="4">
    <source>
        <dbReference type="ARBA" id="ARBA00023270"/>
    </source>
</evidence>
<dbReference type="InterPro" id="IPR002915">
    <property type="entry name" value="DeoC/FbaB/LacD_aldolase"/>
</dbReference>
<dbReference type="SMART" id="SM01133">
    <property type="entry name" value="DeoC"/>
    <property type="match status" value="1"/>
</dbReference>
<proteinExistence type="inferred from homology"/>
<comment type="similarity">
    <text evidence="1 7">Belongs to the DeoC/FbaB aldolase family. DeoC type 1 subfamily.</text>
</comment>
<dbReference type="GO" id="GO:0006018">
    <property type="term" value="P:2-deoxyribose 1-phosphate catabolic process"/>
    <property type="evidence" value="ECO:0007669"/>
    <property type="project" value="UniProtKB-UniRule"/>
</dbReference>
<comment type="function">
    <text evidence="6 7">Catalyzes a reversible aldol reaction between acetaldehyde and D-glyceraldehyde 3-phosphate to generate 2-deoxy-D-ribose 5-phosphate.</text>
</comment>
<keyword evidence="9" id="KW-1185">Reference proteome</keyword>
<dbReference type="HAMAP" id="MF_00114">
    <property type="entry name" value="DeoC_type1"/>
    <property type="match status" value="1"/>
</dbReference>
<dbReference type="GO" id="GO:0004139">
    <property type="term" value="F:deoxyribose-phosphate aldolase activity"/>
    <property type="evidence" value="ECO:0007669"/>
    <property type="project" value="UniProtKB-UniRule"/>
</dbReference>
<dbReference type="CDD" id="cd00959">
    <property type="entry name" value="DeoC"/>
    <property type="match status" value="1"/>
</dbReference>
<evidence type="ECO:0000256" key="1">
    <source>
        <dbReference type="ARBA" id="ARBA00010936"/>
    </source>
</evidence>
<feature type="active site" description="Proton donor/acceptor" evidence="7">
    <location>
        <position position="197"/>
    </location>
</feature>
<evidence type="ECO:0000256" key="7">
    <source>
        <dbReference type="HAMAP-Rule" id="MF_00114"/>
    </source>
</evidence>
<dbReference type="GO" id="GO:0009264">
    <property type="term" value="P:deoxyribonucleotide catabolic process"/>
    <property type="evidence" value="ECO:0007669"/>
    <property type="project" value="UniProtKB-UniRule"/>
</dbReference>
<dbReference type="UniPathway" id="UPA00002">
    <property type="reaction ID" value="UER00468"/>
</dbReference>
<dbReference type="GO" id="GO:0016052">
    <property type="term" value="P:carbohydrate catabolic process"/>
    <property type="evidence" value="ECO:0007669"/>
    <property type="project" value="TreeGrafter"/>
</dbReference>
<gene>
    <name evidence="7 8" type="primary">deoC</name>
    <name evidence="8" type="ORF">EDL96_07025</name>
</gene>
<dbReference type="PIRSF" id="PIRSF001357">
    <property type="entry name" value="DeoC"/>
    <property type="match status" value="1"/>
</dbReference>
<keyword evidence="2 7" id="KW-0963">Cytoplasm</keyword>
<dbReference type="InterPro" id="IPR011343">
    <property type="entry name" value="DeoC"/>
</dbReference>
<evidence type="ECO:0000256" key="6">
    <source>
        <dbReference type="ARBA" id="ARBA00056337"/>
    </source>
</evidence>
<feature type="active site" description="Proton donor/acceptor" evidence="7">
    <location>
        <position position="104"/>
    </location>
</feature>
<comment type="pathway">
    <text evidence="7">Carbohydrate degradation; 2-deoxy-D-ribose 1-phosphate degradation; D-glyceraldehyde 3-phosphate and acetaldehyde from 2-deoxy-alpha-D-ribose 1-phosphate: step 2/2.</text>
</comment>
<dbReference type="GO" id="GO:0005737">
    <property type="term" value="C:cytoplasm"/>
    <property type="evidence" value="ECO:0007669"/>
    <property type="project" value="UniProtKB-SubCell"/>
</dbReference>
<comment type="subcellular location">
    <subcellularLocation>
        <location evidence="7">Cytoplasm</location>
    </subcellularLocation>
</comment>
<dbReference type="EMBL" id="RKMF01000007">
    <property type="protein sequence ID" value="ROZ63366.1"/>
    <property type="molecule type" value="Genomic_DNA"/>
</dbReference>
<keyword evidence="3 7" id="KW-0456">Lyase</keyword>
<dbReference type="FunFam" id="3.20.20.70:FF:000044">
    <property type="entry name" value="Deoxyribose-phosphate aldolase"/>
    <property type="match status" value="1"/>
</dbReference>
<dbReference type="PANTHER" id="PTHR10889">
    <property type="entry name" value="DEOXYRIBOSE-PHOSPHATE ALDOLASE"/>
    <property type="match status" value="1"/>
</dbReference>
<name>A0A3N3ZTE7_9MICC</name>
<dbReference type="Proteomes" id="UP000270616">
    <property type="component" value="Unassembled WGS sequence"/>
</dbReference>
<accession>A0A3N3ZTE7</accession>
<comment type="caution">
    <text evidence="8">The sequence shown here is derived from an EMBL/GenBank/DDBJ whole genome shotgun (WGS) entry which is preliminary data.</text>
</comment>
<sequence length="241" mass="24489">MSERHSLPATSEPVGAELAARIDHTLLKPEASREQVETLCAEALEHGFASVCVNGVWTALVARELSGSNVLTCTVVGFPLGASTSQAKAAEAEQAVADGAGEIDMVIDIAAARAGDREALEADVRAVAEVVHRGGAQLKTIIETCLLTDEQKVLACEAAVAAGTDYVKTSTGFSTGGATPEDVALMRRTVGEDIGVKASGGVRTREAAIAMLQAGASRIGASAGAALLGQPTDDDAGSGLY</sequence>
<feature type="active site" description="Schiff-base intermediate with acetaldehyde" evidence="7">
    <location>
        <position position="168"/>
    </location>
</feature>
<dbReference type="InterPro" id="IPR013785">
    <property type="entry name" value="Aldolase_TIM"/>
</dbReference>
<comment type="catalytic activity">
    <reaction evidence="5 7">
        <text>2-deoxy-D-ribose 5-phosphate = D-glyceraldehyde 3-phosphate + acetaldehyde</text>
        <dbReference type="Rhea" id="RHEA:12821"/>
        <dbReference type="ChEBI" id="CHEBI:15343"/>
        <dbReference type="ChEBI" id="CHEBI:59776"/>
        <dbReference type="ChEBI" id="CHEBI:62877"/>
        <dbReference type="EC" id="4.1.2.4"/>
    </reaction>
</comment>
<evidence type="ECO:0000256" key="2">
    <source>
        <dbReference type="ARBA" id="ARBA00022490"/>
    </source>
</evidence>
<organism evidence="8 9">
    <name type="scientific">Kocuria soli</name>
    <dbReference type="NCBI Taxonomy" id="2485125"/>
    <lineage>
        <taxon>Bacteria</taxon>
        <taxon>Bacillati</taxon>
        <taxon>Actinomycetota</taxon>
        <taxon>Actinomycetes</taxon>
        <taxon>Micrococcales</taxon>
        <taxon>Micrococcaceae</taxon>
        <taxon>Kocuria</taxon>
    </lineage>
</organism>
<evidence type="ECO:0000313" key="9">
    <source>
        <dbReference type="Proteomes" id="UP000270616"/>
    </source>
</evidence>
<evidence type="ECO:0000313" key="8">
    <source>
        <dbReference type="EMBL" id="ROZ63366.1"/>
    </source>
</evidence>
<dbReference type="NCBIfam" id="TIGR00126">
    <property type="entry name" value="deoC"/>
    <property type="match status" value="1"/>
</dbReference>
<dbReference type="SUPFAM" id="SSF51569">
    <property type="entry name" value="Aldolase"/>
    <property type="match status" value="1"/>
</dbReference>
<dbReference type="InterPro" id="IPR028581">
    <property type="entry name" value="DeoC_typeI"/>
</dbReference>
<keyword evidence="4 7" id="KW-0704">Schiff base</keyword>
<dbReference type="AlphaFoldDB" id="A0A3N3ZTE7"/>
<protein>
    <recommendedName>
        <fullName evidence="7">Deoxyribose-phosphate aldolase</fullName>
        <shortName evidence="7">DERA</shortName>
        <ecNumber evidence="7">4.1.2.4</ecNumber>
    </recommendedName>
    <alternativeName>
        <fullName evidence="7">2-deoxy-D-ribose 5-phosphate aldolase</fullName>
    </alternativeName>
    <alternativeName>
        <fullName evidence="7">Phosphodeoxyriboaldolase</fullName>
        <shortName evidence="7">Deoxyriboaldolase</shortName>
    </alternativeName>
</protein>
<evidence type="ECO:0000256" key="3">
    <source>
        <dbReference type="ARBA" id="ARBA00023239"/>
    </source>
</evidence>
<dbReference type="Gene3D" id="3.20.20.70">
    <property type="entry name" value="Aldolase class I"/>
    <property type="match status" value="1"/>
</dbReference>
<dbReference type="EC" id="4.1.2.4" evidence="7"/>
<dbReference type="OrthoDB" id="6579831at2"/>
<reference evidence="8 9" key="1">
    <citation type="submission" date="2018-10" db="EMBL/GenBank/DDBJ databases">
        <title>Kocuria sp. M5W7-7, whole genome shotgun sequence.</title>
        <authorList>
            <person name="Tuo L."/>
        </authorList>
    </citation>
    <scope>NUCLEOTIDE SEQUENCE [LARGE SCALE GENOMIC DNA]</scope>
    <source>
        <strain evidence="8 9">M5W7-7</strain>
    </source>
</reference>
<evidence type="ECO:0000256" key="5">
    <source>
        <dbReference type="ARBA" id="ARBA00048791"/>
    </source>
</evidence>
<dbReference type="Pfam" id="PF01791">
    <property type="entry name" value="DeoC"/>
    <property type="match status" value="1"/>
</dbReference>
<dbReference type="PANTHER" id="PTHR10889:SF1">
    <property type="entry name" value="DEOXYRIBOSE-PHOSPHATE ALDOLASE"/>
    <property type="match status" value="1"/>
</dbReference>